<dbReference type="Gene3D" id="1.10.238.10">
    <property type="entry name" value="EF-hand"/>
    <property type="match status" value="1"/>
</dbReference>
<dbReference type="PROSITE" id="PS00018">
    <property type="entry name" value="EF_HAND_1"/>
    <property type="match status" value="1"/>
</dbReference>
<keyword evidence="3" id="KW-1185">Reference proteome</keyword>
<gene>
    <name evidence="2" type="ORF">GSLYS_00004694001</name>
</gene>
<dbReference type="InterPro" id="IPR011992">
    <property type="entry name" value="EF-hand-dom_pair"/>
</dbReference>
<sequence>MKEYNLRRHHQSKHREKYAQLEEQTNLVNMPNTLELSLFQKEKLQYYFKFLEPNQDGMLESHSLDRVMKKIFKFTGWAADNLRALQCIEIHQAFFEILFEKSEAECGHCGTASLDDWYAIWSHILPGCKGMSNFPVWLRLMPKVLFDMIDRNTDDVLTPDELFQFYKDMVDLQVDLKDLEKSTHMAYSKMTDNGRYPLNLDSYEQIFANFLLGRTPHGPGKYIFGCFKHDYGSYQLIQPAADDDDASASGLYPKDKRPKKFGVAFT</sequence>
<evidence type="ECO:0000313" key="3">
    <source>
        <dbReference type="Proteomes" id="UP001497497"/>
    </source>
</evidence>
<keyword evidence="1" id="KW-0106">Calcium</keyword>
<dbReference type="SUPFAM" id="SSF47473">
    <property type="entry name" value="EF-hand"/>
    <property type="match status" value="1"/>
</dbReference>
<reference evidence="2 3" key="1">
    <citation type="submission" date="2024-04" db="EMBL/GenBank/DDBJ databases">
        <authorList>
            <consortium name="Genoscope - CEA"/>
            <person name="William W."/>
        </authorList>
    </citation>
    <scope>NUCLEOTIDE SEQUENCE [LARGE SCALE GENOMIC DNA]</scope>
</reference>
<dbReference type="EMBL" id="CAXITT010000072">
    <property type="protein sequence ID" value="CAL1530569.1"/>
    <property type="molecule type" value="Genomic_DNA"/>
</dbReference>
<protein>
    <submittedName>
        <fullName evidence="2">Uncharacterized protein</fullName>
    </submittedName>
</protein>
<name>A0AAV2H9X9_LYMST</name>
<comment type="caution">
    <text evidence="2">The sequence shown here is derived from an EMBL/GenBank/DDBJ whole genome shotgun (WGS) entry which is preliminary data.</text>
</comment>
<proteinExistence type="predicted"/>
<organism evidence="2 3">
    <name type="scientific">Lymnaea stagnalis</name>
    <name type="common">Great pond snail</name>
    <name type="synonym">Helix stagnalis</name>
    <dbReference type="NCBI Taxonomy" id="6523"/>
    <lineage>
        <taxon>Eukaryota</taxon>
        <taxon>Metazoa</taxon>
        <taxon>Spiralia</taxon>
        <taxon>Lophotrochozoa</taxon>
        <taxon>Mollusca</taxon>
        <taxon>Gastropoda</taxon>
        <taxon>Heterobranchia</taxon>
        <taxon>Euthyneura</taxon>
        <taxon>Panpulmonata</taxon>
        <taxon>Hygrophila</taxon>
        <taxon>Lymnaeoidea</taxon>
        <taxon>Lymnaeidae</taxon>
        <taxon>Lymnaea</taxon>
    </lineage>
</organism>
<evidence type="ECO:0000313" key="2">
    <source>
        <dbReference type="EMBL" id="CAL1530569.1"/>
    </source>
</evidence>
<evidence type="ECO:0000256" key="1">
    <source>
        <dbReference type="ARBA" id="ARBA00022837"/>
    </source>
</evidence>
<dbReference type="AlphaFoldDB" id="A0AAV2H9X9"/>
<accession>A0AAV2H9X9</accession>
<dbReference type="InterPro" id="IPR018247">
    <property type="entry name" value="EF_Hand_1_Ca_BS"/>
</dbReference>
<dbReference type="Proteomes" id="UP001497497">
    <property type="component" value="Unassembled WGS sequence"/>
</dbReference>